<dbReference type="Pfam" id="PF07717">
    <property type="entry name" value="OB_NTP_bind"/>
    <property type="match status" value="1"/>
</dbReference>
<evidence type="ECO:0000256" key="2">
    <source>
        <dbReference type="ARBA" id="ARBA00012552"/>
    </source>
</evidence>
<reference evidence="14" key="1">
    <citation type="submission" date="2021-03" db="EMBL/GenBank/DDBJ databases">
        <authorList>
            <person name="Palmer J.M."/>
        </authorList>
    </citation>
    <scope>NUCLEOTIDE SEQUENCE</scope>
    <source>
        <strain evidence="14">ARV_011</strain>
    </source>
</reference>
<dbReference type="FunFam" id="3.40.50.300:FF:000726">
    <property type="entry name" value="Pre-mRNA-splicing factor ATP-dependent RNA helicase"/>
    <property type="match status" value="1"/>
</dbReference>
<evidence type="ECO:0000256" key="5">
    <source>
        <dbReference type="ARBA" id="ARBA00022801"/>
    </source>
</evidence>
<feature type="coiled-coil region" evidence="10">
    <location>
        <begin position="81"/>
        <end position="108"/>
    </location>
</feature>
<feature type="region of interest" description="Disordered" evidence="11">
    <location>
        <begin position="1"/>
        <end position="20"/>
    </location>
</feature>
<dbReference type="Proteomes" id="UP000790833">
    <property type="component" value="Unassembled WGS sequence"/>
</dbReference>
<dbReference type="Pfam" id="PF00271">
    <property type="entry name" value="Helicase_C"/>
    <property type="match status" value="1"/>
</dbReference>
<name>A0A9P8AII9_9ASCO</name>
<dbReference type="EMBL" id="JAHMUF010000010">
    <property type="protein sequence ID" value="KAG7193724.1"/>
    <property type="molecule type" value="Genomic_DNA"/>
</dbReference>
<dbReference type="InterPro" id="IPR048333">
    <property type="entry name" value="HA2_WH"/>
</dbReference>
<evidence type="ECO:0000256" key="11">
    <source>
        <dbReference type="SAM" id="MobiDB-lite"/>
    </source>
</evidence>
<evidence type="ECO:0000256" key="6">
    <source>
        <dbReference type="ARBA" id="ARBA00022840"/>
    </source>
</evidence>
<dbReference type="PANTHER" id="PTHR18934">
    <property type="entry name" value="ATP-DEPENDENT RNA HELICASE"/>
    <property type="match status" value="1"/>
</dbReference>
<dbReference type="SUPFAM" id="SSF52540">
    <property type="entry name" value="P-loop containing nucleoside triphosphate hydrolases"/>
    <property type="match status" value="1"/>
</dbReference>
<dbReference type="GO" id="GO:0005524">
    <property type="term" value="F:ATP binding"/>
    <property type="evidence" value="ECO:0007669"/>
    <property type="project" value="UniProtKB-KW"/>
</dbReference>
<dbReference type="OrthoDB" id="10253254at2759"/>
<gene>
    <name evidence="14" type="ORF">KQ657_000414</name>
</gene>
<dbReference type="PANTHER" id="PTHR18934:SF83">
    <property type="entry name" value="PRE-MRNA-SPLICING FACTOR ATP-DEPENDENT RNA HELICASE DHX16"/>
    <property type="match status" value="1"/>
</dbReference>
<dbReference type="InterPro" id="IPR007502">
    <property type="entry name" value="Helicase-assoc_dom"/>
</dbReference>
<keyword evidence="5" id="KW-0378">Hydrolase</keyword>
<dbReference type="PROSITE" id="PS00690">
    <property type="entry name" value="DEAH_ATP_HELICASE"/>
    <property type="match status" value="1"/>
</dbReference>
<protein>
    <recommendedName>
        <fullName evidence="2">RNA helicase</fullName>
        <ecNumber evidence="2">3.6.4.13</ecNumber>
    </recommendedName>
</protein>
<evidence type="ECO:0000256" key="10">
    <source>
        <dbReference type="SAM" id="Coils"/>
    </source>
</evidence>
<dbReference type="InterPro" id="IPR011545">
    <property type="entry name" value="DEAD/DEAH_box_helicase_dom"/>
</dbReference>
<dbReference type="SMART" id="SM00847">
    <property type="entry name" value="HA2"/>
    <property type="match status" value="1"/>
</dbReference>
<evidence type="ECO:0000256" key="4">
    <source>
        <dbReference type="ARBA" id="ARBA00022741"/>
    </source>
</evidence>
<dbReference type="InterPro" id="IPR027417">
    <property type="entry name" value="P-loop_NTPase"/>
</dbReference>
<comment type="subcellular location">
    <subcellularLocation>
        <location evidence="1">Nucleus</location>
    </subcellularLocation>
</comment>
<accession>A0A9P8AII9</accession>
<dbReference type="GO" id="GO:0071826">
    <property type="term" value="P:protein-RNA complex organization"/>
    <property type="evidence" value="ECO:0007669"/>
    <property type="project" value="UniProtKB-ARBA"/>
</dbReference>
<dbReference type="InterPro" id="IPR002464">
    <property type="entry name" value="DNA/RNA_helicase_DEAH_CS"/>
</dbReference>
<dbReference type="GO" id="GO:0016787">
    <property type="term" value="F:hydrolase activity"/>
    <property type="evidence" value="ECO:0007669"/>
    <property type="project" value="UniProtKB-KW"/>
</dbReference>
<dbReference type="SMART" id="SM00487">
    <property type="entry name" value="DEXDc"/>
    <property type="match status" value="1"/>
</dbReference>
<evidence type="ECO:0000256" key="3">
    <source>
        <dbReference type="ARBA" id="ARBA00022664"/>
    </source>
</evidence>
<dbReference type="AlphaFoldDB" id="A0A9P8AII9"/>
<feature type="region of interest" description="Disordered" evidence="11">
    <location>
        <begin position="40"/>
        <end position="63"/>
    </location>
</feature>
<dbReference type="PROSITE" id="PS51194">
    <property type="entry name" value="HELICASE_CTER"/>
    <property type="match status" value="1"/>
</dbReference>
<keyword evidence="3" id="KW-0507">mRNA processing</keyword>
<dbReference type="GO" id="GO:0000398">
    <property type="term" value="P:mRNA splicing, via spliceosome"/>
    <property type="evidence" value="ECO:0007669"/>
    <property type="project" value="UniProtKB-ARBA"/>
</dbReference>
<feature type="domain" description="Helicase ATP-binding" evidence="12">
    <location>
        <begin position="260"/>
        <end position="429"/>
    </location>
</feature>
<dbReference type="SMART" id="SM00382">
    <property type="entry name" value="AAA"/>
    <property type="match status" value="1"/>
</dbReference>
<dbReference type="Pfam" id="PF21010">
    <property type="entry name" value="HA2_C"/>
    <property type="match status" value="1"/>
</dbReference>
<dbReference type="Pfam" id="PF04408">
    <property type="entry name" value="WHD_HA2"/>
    <property type="match status" value="1"/>
</dbReference>
<evidence type="ECO:0000313" key="14">
    <source>
        <dbReference type="EMBL" id="KAG7193724.1"/>
    </source>
</evidence>
<dbReference type="GO" id="GO:0003724">
    <property type="term" value="F:RNA helicase activity"/>
    <property type="evidence" value="ECO:0007669"/>
    <property type="project" value="UniProtKB-EC"/>
</dbReference>
<dbReference type="SMART" id="SM00490">
    <property type="entry name" value="HELICc"/>
    <property type="match status" value="1"/>
</dbReference>
<evidence type="ECO:0000259" key="12">
    <source>
        <dbReference type="PROSITE" id="PS51192"/>
    </source>
</evidence>
<dbReference type="GeneID" id="66113788"/>
<evidence type="ECO:0000313" key="15">
    <source>
        <dbReference type="Proteomes" id="UP000790833"/>
    </source>
</evidence>
<dbReference type="GO" id="GO:0071006">
    <property type="term" value="C:U2-type catalytic step 1 spliceosome"/>
    <property type="evidence" value="ECO:0007669"/>
    <property type="project" value="UniProtKB-ARBA"/>
</dbReference>
<dbReference type="InterPro" id="IPR001650">
    <property type="entry name" value="Helicase_C-like"/>
</dbReference>
<sequence>MELTGTGKRRRRSYSDDEEDEVILTVVESKKNETLEEVVPPIVADNSHEIHSKEAPKSKQPVNDTLSLNEARFKSRESYLQKRQQEKLQQLRQEINELESQKPALTRHQLQELQRKQRIFEAIESKRDKTSEKNEYYIPQDYVSEHGAIDKKRKRELLKPTYASAPPSENRQRYDNKWEQDQLVKGKDQLNFVPSMDEMAVVNKDNYEYVFDELQFIDFDTDETLEGDDNINDDSVQLKLNSIKETKESLPVFKYRTEFLKAVEDNQVVIIVGETGSGKTTQLPQYLYEAGYSKDKITGKPKIIACTQPRRVAAMSVAKRVAQEMDVPLGKKVGYTIRFEDNTNEQTIIKYMTDGMLLREFLTNPELDKYSCIMIDEAHERTLSTEIILSLLKDIILHRKDLKLLIASATINADKFSTFFNGAPIFSIPGRRFPVDIHYTKNPEANYVQAAITTIFQIHTTQELPGDILVFLTGQDEIELMELSLQEAISDLKLQNQLLVNSIYANLPAELQARIFEPTPPNCRKIILATNIAETSITIDGIKFVIDPGYVKQNVYNPVTGMESLVVVPCSRASANQRAGRAGRLGPGKCFRMYTKWSFYNELDLNPVPEILRVNLTGVVLLLLSLGVNDLLHFDFMDPPSTDSIIKSLELLYSLGALNSKGQLTKTGRIMVLFPLDAMFSKSLITSLKLGVLHDTLSILSMLSESGNLFYRPKDKREQADKTRGAFSEESGDHLTLLNIYDTWVNNGYSVQWCEDNFVQYKTLKRVRDIRNQLSSLCDKVGFKGSCQKWEGKADKNEVILRALVSGFFSNVVRLSKMGDCYRKLKRNQPLFLHPSSSMHNVKPPPKLLMYHELVLTSKEFMRNVTRVKPEWVKEFGLHYFSSKDLEFMEPMRK</sequence>
<evidence type="ECO:0000259" key="13">
    <source>
        <dbReference type="PROSITE" id="PS51194"/>
    </source>
</evidence>
<dbReference type="InterPro" id="IPR003593">
    <property type="entry name" value="AAA+_ATPase"/>
</dbReference>
<comment type="caution">
    <text evidence="14">The sequence shown here is derived from an EMBL/GenBank/DDBJ whole genome shotgun (WGS) entry which is preliminary data.</text>
</comment>
<feature type="domain" description="Helicase C-terminal" evidence="13">
    <location>
        <begin position="454"/>
        <end position="627"/>
    </location>
</feature>
<dbReference type="GO" id="GO:0003723">
    <property type="term" value="F:RNA binding"/>
    <property type="evidence" value="ECO:0007669"/>
    <property type="project" value="TreeGrafter"/>
</dbReference>
<keyword evidence="7" id="KW-0508">mRNA splicing</keyword>
<dbReference type="GO" id="GO:0071013">
    <property type="term" value="C:catalytic step 2 spliceosome"/>
    <property type="evidence" value="ECO:0007669"/>
    <property type="project" value="TreeGrafter"/>
</dbReference>
<proteinExistence type="predicted"/>
<keyword evidence="4" id="KW-0547">Nucleotide-binding</keyword>
<evidence type="ECO:0000256" key="8">
    <source>
        <dbReference type="ARBA" id="ARBA00023242"/>
    </source>
</evidence>
<keyword evidence="10" id="KW-0175">Coiled coil</keyword>
<evidence type="ECO:0000256" key="9">
    <source>
        <dbReference type="ARBA" id="ARBA00047984"/>
    </source>
</evidence>
<dbReference type="Gene3D" id="1.20.120.1080">
    <property type="match status" value="1"/>
</dbReference>
<dbReference type="GO" id="GO:0022613">
    <property type="term" value="P:ribonucleoprotein complex biogenesis"/>
    <property type="evidence" value="ECO:0007669"/>
    <property type="project" value="UniProtKB-ARBA"/>
</dbReference>
<comment type="catalytic activity">
    <reaction evidence="9">
        <text>ATP + H2O = ADP + phosphate + H(+)</text>
        <dbReference type="Rhea" id="RHEA:13065"/>
        <dbReference type="ChEBI" id="CHEBI:15377"/>
        <dbReference type="ChEBI" id="CHEBI:15378"/>
        <dbReference type="ChEBI" id="CHEBI:30616"/>
        <dbReference type="ChEBI" id="CHEBI:43474"/>
        <dbReference type="ChEBI" id="CHEBI:456216"/>
        <dbReference type="EC" id="3.6.4.13"/>
    </reaction>
</comment>
<evidence type="ECO:0000256" key="1">
    <source>
        <dbReference type="ARBA" id="ARBA00004123"/>
    </source>
</evidence>
<dbReference type="InterPro" id="IPR011709">
    <property type="entry name" value="DEAD-box_helicase_OB_fold"/>
</dbReference>
<keyword evidence="8" id="KW-0539">Nucleus</keyword>
<dbReference type="EC" id="3.6.4.13" evidence="2"/>
<keyword evidence="15" id="KW-1185">Reference proteome</keyword>
<evidence type="ECO:0000256" key="7">
    <source>
        <dbReference type="ARBA" id="ARBA00023187"/>
    </source>
</evidence>
<dbReference type="PROSITE" id="PS51192">
    <property type="entry name" value="HELICASE_ATP_BIND_1"/>
    <property type="match status" value="1"/>
</dbReference>
<organism evidence="14 15">
    <name type="scientific">Scheffersomyces spartinae</name>
    <dbReference type="NCBI Taxonomy" id="45513"/>
    <lineage>
        <taxon>Eukaryota</taxon>
        <taxon>Fungi</taxon>
        <taxon>Dikarya</taxon>
        <taxon>Ascomycota</taxon>
        <taxon>Saccharomycotina</taxon>
        <taxon>Pichiomycetes</taxon>
        <taxon>Debaryomycetaceae</taxon>
        <taxon>Scheffersomyces</taxon>
    </lineage>
</organism>
<dbReference type="FunFam" id="3.40.50.300:FF:000007">
    <property type="entry name" value="Pre-mRNA-splicing factor ATP-dependent RNA helicase"/>
    <property type="match status" value="1"/>
</dbReference>
<keyword evidence="6" id="KW-0067">ATP-binding</keyword>
<dbReference type="CDD" id="cd18791">
    <property type="entry name" value="SF2_C_RHA"/>
    <property type="match status" value="1"/>
</dbReference>
<dbReference type="Gene3D" id="3.40.50.300">
    <property type="entry name" value="P-loop containing nucleotide triphosphate hydrolases"/>
    <property type="match status" value="2"/>
</dbReference>
<dbReference type="RefSeq" id="XP_043049272.1">
    <property type="nucleotide sequence ID" value="XM_043191260.1"/>
</dbReference>
<dbReference type="Pfam" id="PF00270">
    <property type="entry name" value="DEAD"/>
    <property type="match status" value="1"/>
</dbReference>
<dbReference type="InterPro" id="IPR014001">
    <property type="entry name" value="Helicase_ATP-bd"/>
</dbReference>
<feature type="compositionally biased region" description="Basic and acidic residues" evidence="11">
    <location>
        <begin position="46"/>
        <end position="57"/>
    </location>
</feature>